<reference evidence="2 3" key="1">
    <citation type="journal article" date="2018" name="New Phytol.">
        <title>Phylogenomics of Endogonaceae and evolution of mycorrhizas within Mucoromycota.</title>
        <authorList>
            <person name="Chang Y."/>
            <person name="Desiro A."/>
            <person name="Na H."/>
            <person name="Sandor L."/>
            <person name="Lipzen A."/>
            <person name="Clum A."/>
            <person name="Barry K."/>
            <person name="Grigoriev I.V."/>
            <person name="Martin F.M."/>
            <person name="Stajich J.E."/>
            <person name="Smith M.E."/>
            <person name="Bonito G."/>
            <person name="Spatafora J.W."/>
        </authorList>
    </citation>
    <scope>NUCLEOTIDE SEQUENCE [LARGE SCALE GENOMIC DNA]</scope>
    <source>
        <strain evidence="2 3">AD002</strain>
    </source>
</reference>
<sequence>MPTETVQYTRLSKQAGAGSVRDSAPHKPPFPYARCNPATARITKCWDDLDNPETARKVVRAFDDAHFVPADALEEWYFHKYRRALGKYGGEGYENGLRAYGQVPPFPMNIIADDGISKWGYVRCWDDLVQKVMGGLEFETDRNEDNVQSDYMPSVTDCEEEVLMEGTVLVENLAHKHPFPSLPHPDPKPLPKIPAPWHSKYAAKCMVKSMFKSQVNFLADSPPHAVAALPQAFTSRPHAVTALPHAFTVLPTKRKTVTWAADAENLPTRSTNFSQDGLRSKRSKKMAKAEEHQAQSRLMSANIVQGWLSSQVPYFNRAMAGELIPLRPVR</sequence>
<evidence type="ECO:0000256" key="1">
    <source>
        <dbReference type="SAM" id="MobiDB-lite"/>
    </source>
</evidence>
<dbReference type="EMBL" id="RBNJ01009204">
    <property type="protein sequence ID" value="RUS27027.1"/>
    <property type="molecule type" value="Genomic_DNA"/>
</dbReference>
<dbReference type="Proteomes" id="UP000274822">
    <property type="component" value="Unassembled WGS sequence"/>
</dbReference>
<accession>A0A433QB68</accession>
<organism evidence="2 3">
    <name type="scientific">Jimgerdemannia flammicorona</name>
    <dbReference type="NCBI Taxonomy" id="994334"/>
    <lineage>
        <taxon>Eukaryota</taxon>
        <taxon>Fungi</taxon>
        <taxon>Fungi incertae sedis</taxon>
        <taxon>Mucoromycota</taxon>
        <taxon>Mucoromycotina</taxon>
        <taxon>Endogonomycetes</taxon>
        <taxon>Endogonales</taxon>
        <taxon>Endogonaceae</taxon>
        <taxon>Jimgerdemannia</taxon>
    </lineage>
</organism>
<protein>
    <submittedName>
        <fullName evidence="2">Uncharacterized protein</fullName>
    </submittedName>
</protein>
<feature type="region of interest" description="Disordered" evidence="1">
    <location>
        <begin position="270"/>
        <end position="294"/>
    </location>
</feature>
<comment type="caution">
    <text evidence="2">The sequence shown here is derived from an EMBL/GenBank/DDBJ whole genome shotgun (WGS) entry which is preliminary data.</text>
</comment>
<keyword evidence="3" id="KW-1185">Reference proteome</keyword>
<evidence type="ECO:0000313" key="3">
    <source>
        <dbReference type="Proteomes" id="UP000274822"/>
    </source>
</evidence>
<proteinExistence type="predicted"/>
<gene>
    <name evidence="2" type="ORF">BC938DRAFT_483810</name>
</gene>
<dbReference type="AlphaFoldDB" id="A0A433QB68"/>
<evidence type="ECO:0000313" key="2">
    <source>
        <dbReference type="EMBL" id="RUS27027.1"/>
    </source>
</evidence>
<name>A0A433QB68_9FUNG</name>